<organism evidence="3 4">
    <name type="scientific">Tardiphaga robiniae</name>
    <dbReference type="NCBI Taxonomy" id="943830"/>
    <lineage>
        <taxon>Bacteria</taxon>
        <taxon>Pseudomonadati</taxon>
        <taxon>Pseudomonadota</taxon>
        <taxon>Alphaproteobacteria</taxon>
        <taxon>Hyphomicrobiales</taxon>
        <taxon>Nitrobacteraceae</taxon>
        <taxon>Tardiphaga</taxon>
    </lineage>
</organism>
<feature type="chain" id="PRO_5007848356" evidence="2">
    <location>
        <begin position="23"/>
        <end position="164"/>
    </location>
</feature>
<comment type="caution">
    <text evidence="3">The sequence shown here is derived from an EMBL/GenBank/DDBJ whole genome shotgun (WGS) entry which is preliminary data.</text>
</comment>
<feature type="region of interest" description="Disordered" evidence="1">
    <location>
        <begin position="93"/>
        <end position="128"/>
    </location>
</feature>
<dbReference type="STRING" id="943830.A4A58_27465"/>
<dbReference type="Proteomes" id="UP000076574">
    <property type="component" value="Unassembled WGS sequence"/>
</dbReference>
<dbReference type="AlphaFoldDB" id="A0A163ZHW9"/>
<dbReference type="OrthoDB" id="7870871at2"/>
<feature type="signal peptide" evidence="2">
    <location>
        <begin position="1"/>
        <end position="22"/>
    </location>
</feature>
<keyword evidence="4" id="KW-1185">Reference proteome</keyword>
<proteinExistence type="predicted"/>
<keyword evidence="2" id="KW-0732">Signal</keyword>
<evidence type="ECO:0000313" key="3">
    <source>
        <dbReference type="EMBL" id="KZD23499.1"/>
    </source>
</evidence>
<evidence type="ECO:0000256" key="2">
    <source>
        <dbReference type="SAM" id="SignalP"/>
    </source>
</evidence>
<sequence length="164" mass="17747">MRYVAWVGAVLMAGIVSASAQALPDIENGRYSLSPIAEGVIRLDTRTGTVSTCTDKGSGWACYVLPDERAALDTEIGRLQKDNDKLKAEFAQRGPAVAGKTDEALPKQDSLKPGKSGSADGERKIEIPLPSERDVDRVMAFVENAWRRLVDMASRIQRDSGGKI</sequence>
<feature type="compositionally biased region" description="Basic and acidic residues" evidence="1">
    <location>
        <begin position="100"/>
        <end position="112"/>
    </location>
</feature>
<gene>
    <name evidence="3" type="ORF">A4A58_27465</name>
</gene>
<dbReference type="EMBL" id="LVYV01000011">
    <property type="protein sequence ID" value="KZD23499.1"/>
    <property type="molecule type" value="Genomic_DNA"/>
</dbReference>
<protein>
    <submittedName>
        <fullName evidence="3">Uncharacterized protein</fullName>
    </submittedName>
</protein>
<evidence type="ECO:0000256" key="1">
    <source>
        <dbReference type="SAM" id="MobiDB-lite"/>
    </source>
</evidence>
<name>A0A163ZHW9_9BRAD</name>
<accession>A0A163ZHW9</accession>
<evidence type="ECO:0000313" key="4">
    <source>
        <dbReference type="Proteomes" id="UP000076574"/>
    </source>
</evidence>
<reference evidence="3 4" key="1">
    <citation type="submission" date="2016-03" db="EMBL/GenBank/DDBJ databases">
        <title>Microsymbionts genomes from the relict species Vavilovia formosa (Stev.) Fed.</title>
        <authorList>
            <person name="Kopat V."/>
            <person name="Chirak E."/>
            <person name="Kimeklis A."/>
            <person name="Andronov E."/>
        </authorList>
    </citation>
    <scope>NUCLEOTIDE SEQUENCE [LARGE SCALE GENOMIC DNA]</scope>
    <source>
        <strain evidence="3 4">Vaf07</strain>
    </source>
</reference>
<dbReference type="RefSeq" id="WP_068732720.1">
    <property type="nucleotide sequence ID" value="NZ_LVYV01000011.1"/>
</dbReference>